<feature type="domain" description="Helicase HerA-like C-terminal" evidence="2">
    <location>
        <begin position="11"/>
        <end position="485"/>
    </location>
</feature>
<evidence type="ECO:0000259" key="2">
    <source>
        <dbReference type="Pfam" id="PF05872"/>
    </source>
</evidence>
<dbReference type="InterPro" id="IPR027417">
    <property type="entry name" value="P-loop_NTPase"/>
</dbReference>
<dbReference type="InterPro" id="IPR051162">
    <property type="entry name" value="T4SS_component"/>
</dbReference>
<dbReference type="Pfam" id="PF05872">
    <property type="entry name" value="HerA_C"/>
    <property type="match status" value="1"/>
</dbReference>
<evidence type="ECO:0000313" key="4">
    <source>
        <dbReference type="Proteomes" id="UP000427716"/>
    </source>
</evidence>
<reference evidence="3 4" key="1">
    <citation type="submission" date="2019-11" db="EMBL/GenBank/DDBJ databases">
        <authorList>
            <person name="Zhang J."/>
            <person name="Sun C."/>
        </authorList>
    </citation>
    <scope>NUCLEOTIDE SEQUENCE [LARGE SCALE GENOMIC DNA]</scope>
    <source>
        <strain evidence="4">sp2</strain>
    </source>
</reference>
<evidence type="ECO:0000256" key="1">
    <source>
        <dbReference type="SAM" id="MobiDB-lite"/>
    </source>
</evidence>
<accession>A0A6I6D1G9</accession>
<gene>
    <name evidence="3" type="ORF">GM160_07400</name>
</gene>
<organism evidence="3 4">
    <name type="scientific">Guyparkeria halophila</name>
    <dbReference type="NCBI Taxonomy" id="47960"/>
    <lineage>
        <taxon>Bacteria</taxon>
        <taxon>Pseudomonadati</taxon>
        <taxon>Pseudomonadota</taxon>
        <taxon>Gammaproteobacteria</taxon>
        <taxon>Chromatiales</taxon>
        <taxon>Thioalkalibacteraceae</taxon>
        <taxon>Guyparkeria</taxon>
    </lineage>
</organism>
<proteinExistence type="predicted"/>
<protein>
    <submittedName>
        <fullName evidence="3">DUF853 family protein</fullName>
    </submittedName>
</protein>
<sequence length="486" mass="52560">MSEHVLVGGADGHAVNQLGRMSNRHGLIAGATGTGKTVSLQILAEGFSRLGVPVFAADIKGDLSGLAAAATPHPKVDERVERIPVPDYRAEASPVLFWDLFGESGHPIRTTVSEMGPLLLGSLLELNDTQEGVLYAAFRIADDEGLLLLDLKDLRSLLNWMGEHRGELSQAYGNLAPASLGAIQRRLLVLEEQGGDRFFGEPAVELKDLMRTDFSGRGVISLLDATRLYRDSPRLYSAFLLWLLAELFEELPEAGDAALPKLVFFFDEAHLLFDQATPALREKIEQVVRLIRSKGVGVYFVTQSPTDVPEAVLGQLGLKLQHALRAFTPKDRKAIRAAAQNFPANPGLDVEATLTDLGIGEALVSVLDAKGRPQPVQRTLIVPPRSRMGPLSAAERAELLSRSPLAGQYDTVNDRDSAYEELARRTEARQKALDEQADAQPTTKGKSTSRGDSAGVAFLKSAARSFGTQLGRHLVRGLLGALSGKR</sequence>
<dbReference type="RefSeq" id="WP_156574259.1">
    <property type="nucleotide sequence ID" value="NZ_CP046415.1"/>
</dbReference>
<feature type="compositionally biased region" description="Polar residues" evidence="1">
    <location>
        <begin position="439"/>
        <end position="451"/>
    </location>
</feature>
<dbReference type="KEGG" id="ghl:GM160_07400"/>
<dbReference type="AlphaFoldDB" id="A0A6I6D1G9"/>
<dbReference type="PANTHER" id="PTHR30121">
    <property type="entry name" value="UNCHARACTERIZED PROTEIN YJGR-RELATED"/>
    <property type="match status" value="1"/>
</dbReference>
<dbReference type="EMBL" id="CP046415">
    <property type="protein sequence ID" value="QGT78738.1"/>
    <property type="molecule type" value="Genomic_DNA"/>
</dbReference>
<dbReference type="PANTHER" id="PTHR30121:SF6">
    <property type="entry name" value="SLR6007 PROTEIN"/>
    <property type="match status" value="1"/>
</dbReference>
<keyword evidence="4" id="KW-1185">Reference proteome</keyword>
<feature type="region of interest" description="Disordered" evidence="1">
    <location>
        <begin position="428"/>
        <end position="452"/>
    </location>
</feature>
<name>A0A6I6D1G9_9GAMM</name>
<dbReference type="InterPro" id="IPR033186">
    <property type="entry name" value="HerA_C"/>
</dbReference>
<dbReference type="Gene3D" id="3.40.50.300">
    <property type="entry name" value="P-loop containing nucleotide triphosphate hydrolases"/>
    <property type="match status" value="2"/>
</dbReference>
<dbReference type="SUPFAM" id="SSF52540">
    <property type="entry name" value="P-loop containing nucleoside triphosphate hydrolases"/>
    <property type="match status" value="1"/>
</dbReference>
<dbReference type="Proteomes" id="UP000427716">
    <property type="component" value="Chromosome"/>
</dbReference>
<evidence type="ECO:0000313" key="3">
    <source>
        <dbReference type="EMBL" id="QGT78738.1"/>
    </source>
</evidence>